<dbReference type="RefSeq" id="XP_025529794.1">
    <property type="nucleotide sequence ID" value="XM_025666894.1"/>
</dbReference>
<evidence type="ECO:0000313" key="3">
    <source>
        <dbReference type="Proteomes" id="UP000249497"/>
    </source>
</evidence>
<protein>
    <submittedName>
        <fullName evidence="2">Uncharacterized protein</fullName>
    </submittedName>
</protein>
<name>A0A8T8X7D6_ASPJA</name>
<keyword evidence="3" id="KW-1185">Reference proteome</keyword>
<accession>A0A8T8X7D6</accession>
<feature type="compositionally biased region" description="Polar residues" evidence="1">
    <location>
        <begin position="71"/>
        <end position="88"/>
    </location>
</feature>
<reference evidence="2 3" key="1">
    <citation type="submission" date="2018-02" db="EMBL/GenBank/DDBJ databases">
        <title>The genomes of Aspergillus section Nigri reveals drivers in fungal speciation.</title>
        <authorList>
            <consortium name="DOE Joint Genome Institute"/>
            <person name="Vesth T.C."/>
            <person name="Nybo J."/>
            <person name="Theobald S."/>
            <person name="Brandl J."/>
            <person name="Frisvad J.C."/>
            <person name="Nielsen K.F."/>
            <person name="Lyhne E.K."/>
            <person name="Kogle M.E."/>
            <person name="Kuo A."/>
            <person name="Riley R."/>
            <person name="Clum A."/>
            <person name="Nolan M."/>
            <person name="Lipzen A."/>
            <person name="Salamov A."/>
            <person name="Henrissat B."/>
            <person name="Wiebenga A."/>
            <person name="De vries R.P."/>
            <person name="Grigoriev I.V."/>
            <person name="Mortensen U.H."/>
            <person name="Andersen M.R."/>
            <person name="Baker S.E."/>
        </authorList>
    </citation>
    <scope>NUCLEOTIDE SEQUENCE [LARGE SCALE GENOMIC DNA]</scope>
    <source>
        <strain evidence="2 3">CBS 114.51</strain>
    </source>
</reference>
<dbReference type="AlphaFoldDB" id="A0A8T8X7D6"/>
<feature type="region of interest" description="Disordered" evidence="1">
    <location>
        <begin position="64"/>
        <end position="96"/>
    </location>
</feature>
<proteinExistence type="predicted"/>
<dbReference type="Proteomes" id="UP000249497">
    <property type="component" value="Unassembled WGS sequence"/>
</dbReference>
<organism evidence="2 3">
    <name type="scientific">Aspergillus japonicus CBS 114.51</name>
    <dbReference type="NCBI Taxonomy" id="1448312"/>
    <lineage>
        <taxon>Eukaryota</taxon>
        <taxon>Fungi</taxon>
        <taxon>Dikarya</taxon>
        <taxon>Ascomycota</taxon>
        <taxon>Pezizomycotina</taxon>
        <taxon>Eurotiomycetes</taxon>
        <taxon>Eurotiomycetidae</taxon>
        <taxon>Eurotiales</taxon>
        <taxon>Aspergillaceae</taxon>
        <taxon>Aspergillus</taxon>
        <taxon>Aspergillus subgen. Circumdati</taxon>
    </lineage>
</organism>
<dbReference type="GeneID" id="37170586"/>
<dbReference type="EMBL" id="KZ824780">
    <property type="protein sequence ID" value="RAH83900.1"/>
    <property type="molecule type" value="Genomic_DNA"/>
</dbReference>
<gene>
    <name evidence="2" type="ORF">BO86DRAFT_21603</name>
</gene>
<evidence type="ECO:0000313" key="2">
    <source>
        <dbReference type="EMBL" id="RAH83900.1"/>
    </source>
</evidence>
<evidence type="ECO:0000256" key="1">
    <source>
        <dbReference type="SAM" id="MobiDB-lite"/>
    </source>
</evidence>
<sequence length="96" mass="10655">MCRKHCKVSVMTMAEAEEEEDRNGTRKKIVGKIQGQEEIQESNSALAGRGENVSVVESWRKSMPGTRHIQKMNSYSSRQQHGTRSLASRSGMDGSG</sequence>